<dbReference type="STRING" id="30611.ENSOGAP00000001485"/>
<dbReference type="GO" id="GO:0001819">
    <property type="term" value="P:positive regulation of cytokine production"/>
    <property type="evidence" value="ECO:0007669"/>
    <property type="project" value="Ensembl"/>
</dbReference>
<dbReference type="GO" id="GO:0031295">
    <property type="term" value="P:T cell costimulation"/>
    <property type="evidence" value="ECO:0007669"/>
    <property type="project" value="Ensembl"/>
</dbReference>
<protein>
    <submittedName>
        <fullName evidence="6">Transmembrane and immunoglobulin domain containing 2</fullName>
    </submittedName>
</protein>
<organism evidence="6 7">
    <name type="scientific">Otolemur garnettii</name>
    <name type="common">Small-eared galago</name>
    <name type="synonym">Garnett's greater bushbaby</name>
    <dbReference type="NCBI Taxonomy" id="30611"/>
    <lineage>
        <taxon>Eukaryota</taxon>
        <taxon>Metazoa</taxon>
        <taxon>Chordata</taxon>
        <taxon>Craniata</taxon>
        <taxon>Vertebrata</taxon>
        <taxon>Euteleostomi</taxon>
        <taxon>Mammalia</taxon>
        <taxon>Eutheria</taxon>
        <taxon>Euarchontoglires</taxon>
        <taxon>Primates</taxon>
        <taxon>Strepsirrhini</taxon>
        <taxon>Lorisiformes</taxon>
        <taxon>Galagidae</taxon>
        <taxon>Otolemur</taxon>
    </lineage>
</organism>
<dbReference type="InterPro" id="IPR003599">
    <property type="entry name" value="Ig_sub"/>
</dbReference>
<evidence type="ECO:0000313" key="6">
    <source>
        <dbReference type="Ensembl" id="ENSOGAP00000001485.2"/>
    </source>
</evidence>
<evidence type="ECO:0000256" key="4">
    <source>
        <dbReference type="SAM" id="SignalP"/>
    </source>
</evidence>
<accession>H0WJ38</accession>
<keyword evidence="3" id="KW-1133">Transmembrane helix</keyword>
<evidence type="ECO:0000313" key="7">
    <source>
        <dbReference type="Proteomes" id="UP000005225"/>
    </source>
</evidence>
<dbReference type="GO" id="GO:0030183">
    <property type="term" value="P:B cell differentiation"/>
    <property type="evidence" value="ECO:0007669"/>
    <property type="project" value="TreeGrafter"/>
</dbReference>
<dbReference type="PANTHER" id="PTHR14334">
    <property type="entry name" value="B-CELL ANTIGEN RECEPTOR COMPLEX-ASSOCIATED PROTEIN"/>
    <property type="match status" value="1"/>
</dbReference>
<dbReference type="InterPro" id="IPR013783">
    <property type="entry name" value="Ig-like_fold"/>
</dbReference>
<proteinExistence type="predicted"/>
<evidence type="ECO:0000256" key="2">
    <source>
        <dbReference type="SAM" id="MobiDB-lite"/>
    </source>
</evidence>
<dbReference type="GO" id="GO:0019815">
    <property type="term" value="C:B cell receptor complex"/>
    <property type="evidence" value="ECO:0007669"/>
    <property type="project" value="TreeGrafter"/>
</dbReference>
<keyword evidence="4" id="KW-0732">Signal</keyword>
<feature type="chain" id="PRO_5003543935" evidence="4">
    <location>
        <begin position="24"/>
        <end position="284"/>
    </location>
</feature>
<dbReference type="eggNOG" id="ENOG502SX6X">
    <property type="taxonomic scope" value="Eukaryota"/>
</dbReference>
<dbReference type="InterPro" id="IPR007110">
    <property type="entry name" value="Ig-like_dom"/>
</dbReference>
<dbReference type="PANTHER" id="PTHR14334:SF3">
    <property type="entry name" value="TRANSMEMBRANE AND IMMUNOGLOBULIN DOMAIN CONTAINING 2"/>
    <property type="match status" value="1"/>
</dbReference>
<keyword evidence="3" id="KW-0472">Membrane</keyword>
<dbReference type="InParanoid" id="H0WJ38"/>
<feature type="domain" description="Ig-like" evidence="5">
    <location>
        <begin position="35"/>
        <end position="113"/>
    </location>
</feature>
<feature type="region of interest" description="Disordered" evidence="2">
    <location>
        <begin position="196"/>
        <end position="222"/>
    </location>
</feature>
<dbReference type="GO" id="GO:0050853">
    <property type="term" value="P:B cell receptor signaling pathway"/>
    <property type="evidence" value="ECO:0007669"/>
    <property type="project" value="TreeGrafter"/>
</dbReference>
<reference evidence="7" key="1">
    <citation type="submission" date="2011-03" db="EMBL/GenBank/DDBJ databases">
        <title>Version 3 of the genome sequence of Otolemur garnettii (Bushbaby).</title>
        <authorList>
            <consortium name="The Broad Institute Genome Sequencing Platform"/>
            <person name="Di Palma F."/>
            <person name="Johnson J."/>
            <person name="Lander E.S."/>
            <person name="Lindblad-Toh K."/>
            <person name="Jaffe D.B."/>
            <person name="Gnerre S."/>
            <person name="MacCallum I."/>
            <person name="Przybylski D."/>
            <person name="Ribeiro F.J."/>
            <person name="Burton J.N."/>
            <person name="Walker B.J."/>
            <person name="Sharpe T."/>
            <person name="Hall G."/>
        </authorList>
    </citation>
    <scope>NUCLEOTIDE SEQUENCE [LARGE SCALE GENOMIC DNA]</scope>
</reference>
<dbReference type="EMBL" id="AAQR03058945">
    <property type="status" value="NOT_ANNOTATED_CDS"/>
    <property type="molecule type" value="Genomic_DNA"/>
</dbReference>
<dbReference type="GO" id="GO:0042104">
    <property type="term" value="P:positive regulation of activated T cell proliferation"/>
    <property type="evidence" value="ECO:0007669"/>
    <property type="project" value="Ensembl"/>
</dbReference>
<dbReference type="GO" id="GO:0015026">
    <property type="term" value="F:coreceptor activity"/>
    <property type="evidence" value="ECO:0007669"/>
    <property type="project" value="Ensembl"/>
</dbReference>
<dbReference type="EMBL" id="AAQR03058947">
    <property type="status" value="NOT_ANNOTATED_CDS"/>
    <property type="molecule type" value="Genomic_DNA"/>
</dbReference>
<evidence type="ECO:0000256" key="1">
    <source>
        <dbReference type="ARBA" id="ARBA00023319"/>
    </source>
</evidence>
<dbReference type="HOGENOM" id="CLU_1008198_0_0_1"/>
<name>H0WJ38_OTOGA</name>
<sequence length="284" mass="30605">MGSLGTTALCLLVQLWVLQGAISLGVQQEPKLLRVRQGTQATLACQVTQAQAWEQLRVGWTKDGNILCEPYITNDSLSMAACGPRGQLSWKAPGVLTLWLDLVNPSDSGDYVCWVVMEIPELDQADGNGTQLLVDTDDPTLDRNPTSSLPGLLFLLLMVGAVAVAAVVLGAGVWSCRRRWRKNSGDHLGNPLYSNVLHRPRGAPKKNEDWHGNGKVLDTPGGHQKGQSIYSISFPQPVSHQPCLAAKPCLSPQPSHYVSMVSVSPGLSPAGQPRPRGLPERRGV</sequence>
<keyword evidence="1" id="KW-0393">Immunoglobulin domain</keyword>
<dbReference type="InterPro" id="IPR013106">
    <property type="entry name" value="Ig_V-set"/>
</dbReference>
<reference evidence="6" key="2">
    <citation type="submission" date="2025-08" db="UniProtKB">
        <authorList>
            <consortium name="Ensembl"/>
        </authorList>
    </citation>
    <scope>IDENTIFICATION</scope>
</reference>
<dbReference type="EMBL" id="AAQR03058946">
    <property type="status" value="NOT_ANNOTATED_CDS"/>
    <property type="molecule type" value="Genomic_DNA"/>
</dbReference>
<dbReference type="SMART" id="SM00409">
    <property type="entry name" value="IG"/>
    <property type="match status" value="1"/>
</dbReference>
<dbReference type="GO" id="GO:0009897">
    <property type="term" value="C:external side of plasma membrane"/>
    <property type="evidence" value="ECO:0007669"/>
    <property type="project" value="TreeGrafter"/>
</dbReference>
<feature type="signal peptide" evidence="4">
    <location>
        <begin position="1"/>
        <end position="23"/>
    </location>
</feature>
<dbReference type="Pfam" id="PF07686">
    <property type="entry name" value="V-set"/>
    <property type="match status" value="1"/>
</dbReference>
<feature type="transmembrane region" description="Helical" evidence="3">
    <location>
        <begin position="152"/>
        <end position="174"/>
    </location>
</feature>
<keyword evidence="3" id="KW-0812">Transmembrane</keyword>
<dbReference type="Gene3D" id="2.60.40.10">
    <property type="entry name" value="Immunoglobulins"/>
    <property type="match status" value="1"/>
</dbReference>
<dbReference type="PROSITE" id="PS50835">
    <property type="entry name" value="IG_LIKE"/>
    <property type="match status" value="1"/>
</dbReference>
<dbReference type="AlphaFoldDB" id="H0WJ38"/>
<dbReference type="GeneTree" id="ENSGT00390000007100"/>
<dbReference type="GO" id="GO:0045766">
    <property type="term" value="P:positive regulation of angiogenesis"/>
    <property type="evidence" value="ECO:0007669"/>
    <property type="project" value="Ensembl"/>
</dbReference>
<dbReference type="FunCoup" id="H0WJ38">
    <property type="interactions" value="1"/>
</dbReference>
<reference evidence="6" key="3">
    <citation type="submission" date="2025-09" db="UniProtKB">
        <authorList>
            <consortium name="Ensembl"/>
        </authorList>
    </citation>
    <scope>IDENTIFICATION</scope>
</reference>
<dbReference type="Proteomes" id="UP000005225">
    <property type="component" value="Unassembled WGS sequence"/>
</dbReference>
<dbReference type="OMA" id="SWQPPGN"/>
<feature type="region of interest" description="Disordered" evidence="2">
    <location>
        <begin position="261"/>
        <end position="284"/>
    </location>
</feature>
<dbReference type="Ensembl" id="ENSOGAT00000001665.2">
    <property type="protein sequence ID" value="ENSOGAP00000001485.2"/>
    <property type="gene ID" value="ENSOGAG00000001665.2"/>
</dbReference>
<dbReference type="SUPFAM" id="SSF48726">
    <property type="entry name" value="Immunoglobulin"/>
    <property type="match status" value="1"/>
</dbReference>
<evidence type="ECO:0000259" key="5">
    <source>
        <dbReference type="PROSITE" id="PS50835"/>
    </source>
</evidence>
<dbReference type="InterPro" id="IPR036179">
    <property type="entry name" value="Ig-like_dom_sf"/>
</dbReference>
<keyword evidence="7" id="KW-1185">Reference proteome</keyword>
<dbReference type="EMBL" id="AAQR03058948">
    <property type="status" value="NOT_ANNOTATED_CDS"/>
    <property type="molecule type" value="Genomic_DNA"/>
</dbReference>
<evidence type="ECO:0000256" key="3">
    <source>
        <dbReference type="SAM" id="Phobius"/>
    </source>
</evidence>